<evidence type="ECO:0000313" key="11">
    <source>
        <dbReference type="EMBL" id="SFK45349.1"/>
    </source>
</evidence>
<evidence type="ECO:0000256" key="5">
    <source>
        <dbReference type="ARBA" id="ARBA00022856"/>
    </source>
</evidence>
<accession>A0A1I3ZP75</accession>
<evidence type="ECO:0000256" key="3">
    <source>
        <dbReference type="ARBA" id="ARBA00022475"/>
    </source>
</evidence>
<organism evidence="11 12">
    <name type="scientific">Pseudovibrio ascidiaceicola</name>
    <dbReference type="NCBI Taxonomy" id="285279"/>
    <lineage>
        <taxon>Bacteria</taxon>
        <taxon>Pseudomonadati</taxon>
        <taxon>Pseudomonadota</taxon>
        <taxon>Alphaproteobacteria</taxon>
        <taxon>Hyphomicrobiales</taxon>
        <taxon>Stappiaceae</taxon>
        <taxon>Pseudovibrio</taxon>
    </lineage>
</organism>
<evidence type="ECO:0000259" key="10">
    <source>
        <dbReference type="PROSITE" id="PS50928"/>
    </source>
</evidence>
<dbReference type="InterPro" id="IPR035906">
    <property type="entry name" value="MetI-like_sf"/>
</dbReference>
<keyword evidence="3" id="KW-1003">Cell membrane</keyword>
<gene>
    <name evidence="11" type="ORF">SAMN04488518_105164</name>
</gene>
<feature type="transmembrane region" description="Helical" evidence="9">
    <location>
        <begin position="24"/>
        <end position="49"/>
    </location>
</feature>
<comment type="similarity">
    <text evidence="9">Belongs to the binding-protein-dependent transport system permease family.</text>
</comment>
<reference evidence="11 12" key="1">
    <citation type="submission" date="2016-10" db="EMBL/GenBank/DDBJ databases">
        <authorList>
            <person name="Varghese N."/>
            <person name="Submissions S."/>
        </authorList>
    </citation>
    <scope>NUCLEOTIDE SEQUENCE [LARGE SCALE GENOMIC DNA]</scope>
    <source>
        <strain evidence="11 12">DSM 16392</strain>
    </source>
</reference>
<evidence type="ECO:0000313" key="12">
    <source>
        <dbReference type="Proteomes" id="UP000199598"/>
    </source>
</evidence>
<evidence type="ECO:0000256" key="8">
    <source>
        <dbReference type="ARBA" id="ARBA00023136"/>
    </source>
</evidence>
<evidence type="ECO:0000256" key="1">
    <source>
        <dbReference type="ARBA" id="ARBA00004651"/>
    </source>
</evidence>
<dbReference type="RefSeq" id="WP_093519422.1">
    <property type="nucleotide sequence ID" value="NZ_FOSK01000005.1"/>
</dbReference>
<dbReference type="PROSITE" id="PS50928">
    <property type="entry name" value="ABC_TM1"/>
    <property type="match status" value="1"/>
</dbReference>
<feature type="transmembrane region" description="Helical" evidence="9">
    <location>
        <begin position="210"/>
        <end position="235"/>
    </location>
</feature>
<evidence type="ECO:0000256" key="7">
    <source>
        <dbReference type="ARBA" id="ARBA00022989"/>
    </source>
</evidence>
<evidence type="ECO:0000256" key="2">
    <source>
        <dbReference type="ARBA" id="ARBA00022448"/>
    </source>
</evidence>
<keyword evidence="5" id="KW-0571">Peptide transport</keyword>
<comment type="subcellular location">
    <subcellularLocation>
        <location evidence="1 9">Cell membrane</location>
        <topology evidence="1 9">Multi-pass membrane protein</topology>
    </subcellularLocation>
</comment>
<evidence type="ECO:0000256" key="9">
    <source>
        <dbReference type="RuleBase" id="RU363032"/>
    </source>
</evidence>
<evidence type="ECO:0000256" key="4">
    <source>
        <dbReference type="ARBA" id="ARBA00022692"/>
    </source>
</evidence>
<keyword evidence="4 9" id="KW-0812">Transmembrane</keyword>
<name>A0A1I3ZP75_9HYPH</name>
<feature type="transmembrane region" description="Helical" evidence="9">
    <location>
        <begin position="128"/>
        <end position="148"/>
    </location>
</feature>
<dbReference type="Pfam" id="PF00528">
    <property type="entry name" value="BPD_transp_1"/>
    <property type="match status" value="1"/>
</dbReference>
<proteinExistence type="inferred from homology"/>
<protein>
    <submittedName>
        <fullName evidence="11">Peptide/nickel transport system permease protein</fullName>
    </submittedName>
</protein>
<feature type="domain" description="ABC transmembrane type-1" evidence="10">
    <location>
        <begin position="89"/>
        <end position="278"/>
    </location>
</feature>
<dbReference type="InterPro" id="IPR050366">
    <property type="entry name" value="BP-dependent_transpt_permease"/>
</dbReference>
<keyword evidence="8 9" id="KW-0472">Membrane</keyword>
<dbReference type="Proteomes" id="UP000199598">
    <property type="component" value="Unassembled WGS sequence"/>
</dbReference>
<comment type="caution">
    <text evidence="11">The sequence shown here is derived from an EMBL/GenBank/DDBJ whole genome shotgun (WGS) entry which is preliminary data.</text>
</comment>
<keyword evidence="2 9" id="KW-0813">Transport</keyword>
<dbReference type="CDD" id="cd06261">
    <property type="entry name" value="TM_PBP2"/>
    <property type="match status" value="1"/>
</dbReference>
<dbReference type="Gene3D" id="1.10.3720.10">
    <property type="entry name" value="MetI-like"/>
    <property type="match status" value="1"/>
</dbReference>
<feature type="transmembrane region" description="Helical" evidence="9">
    <location>
        <begin position="255"/>
        <end position="278"/>
    </location>
</feature>
<dbReference type="PANTHER" id="PTHR43386">
    <property type="entry name" value="OLIGOPEPTIDE TRANSPORT SYSTEM PERMEASE PROTEIN APPC"/>
    <property type="match status" value="1"/>
</dbReference>
<dbReference type="SUPFAM" id="SSF161098">
    <property type="entry name" value="MetI-like"/>
    <property type="match status" value="1"/>
</dbReference>
<feature type="transmembrane region" description="Helical" evidence="9">
    <location>
        <begin position="95"/>
        <end position="116"/>
    </location>
</feature>
<keyword evidence="12" id="KW-1185">Reference proteome</keyword>
<dbReference type="InterPro" id="IPR000515">
    <property type="entry name" value="MetI-like"/>
</dbReference>
<evidence type="ECO:0000256" key="6">
    <source>
        <dbReference type="ARBA" id="ARBA00022927"/>
    </source>
</evidence>
<dbReference type="EMBL" id="FOSK01000005">
    <property type="protein sequence ID" value="SFK45349.1"/>
    <property type="molecule type" value="Genomic_DNA"/>
</dbReference>
<sequence>MTQLDTLQATTPQKKKLHPRVKALLRPGFLLGFFILSSSILLAVFPWAFAPYDPNAFDFNAIQKSPSWAHPFGTDNLGRDTLSRVIWAYQVDMQIAFFATFFAMVIGVIVGSLVAYHGGIADVLFGRLVDVTITFPFLVLVIAVVAVLGPGLTNMYVAVTLVQWVYYARLTRAEIMTQMTSDYASAGKVMGYSSTRIIFRHLLPNATTPLITYWMTDMALAILLGSSLGYLGLGAQPPQAEWGVLIAEGRNFITTAWWMSLMPGIAIVVTGLGFSLVGDSLADVLRPRGAS</sequence>
<keyword evidence="6" id="KW-0653">Protein transport</keyword>
<keyword evidence="7 9" id="KW-1133">Transmembrane helix</keyword>
<dbReference type="PANTHER" id="PTHR43386:SF1">
    <property type="entry name" value="D,D-DIPEPTIDE TRANSPORT SYSTEM PERMEASE PROTEIN DDPC-RELATED"/>
    <property type="match status" value="1"/>
</dbReference>